<dbReference type="GO" id="GO:0005634">
    <property type="term" value="C:nucleus"/>
    <property type="evidence" value="ECO:0007669"/>
    <property type="project" value="UniProtKB-SubCell"/>
</dbReference>
<feature type="region of interest" description="Disordered" evidence="11">
    <location>
        <begin position="947"/>
        <end position="1020"/>
    </location>
</feature>
<dbReference type="EMBL" id="CP051140">
    <property type="protein sequence ID" value="QIW96842.1"/>
    <property type="molecule type" value="Genomic_DNA"/>
</dbReference>
<dbReference type="CDD" id="cd18140">
    <property type="entry name" value="HLD_clamp_RFC"/>
    <property type="match status" value="1"/>
</dbReference>
<feature type="region of interest" description="Disordered" evidence="11">
    <location>
        <begin position="1"/>
        <end position="279"/>
    </location>
</feature>
<dbReference type="GO" id="GO:0006271">
    <property type="term" value="P:DNA strand elongation involved in DNA replication"/>
    <property type="evidence" value="ECO:0007669"/>
    <property type="project" value="UniProtKB-ARBA"/>
</dbReference>
<keyword evidence="5 10" id="KW-0235">DNA replication</keyword>
<feature type="compositionally biased region" description="Basic residues" evidence="11">
    <location>
        <begin position="1010"/>
        <end position="1020"/>
    </location>
</feature>
<dbReference type="Gene3D" id="3.40.50.10190">
    <property type="entry name" value="BRCT domain"/>
    <property type="match status" value="1"/>
</dbReference>
<feature type="compositionally biased region" description="Basic residues" evidence="11">
    <location>
        <begin position="227"/>
        <end position="242"/>
    </location>
</feature>
<reference evidence="13 14" key="1">
    <citation type="journal article" date="2016" name="Sci. Rep.">
        <title>Peltaster fructicola genome reveals evolution from an invasive phytopathogen to an ectophytic parasite.</title>
        <authorList>
            <person name="Xu C."/>
            <person name="Chen H."/>
            <person name="Gleason M.L."/>
            <person name="Xu J.R."/>
            <person name="Liu H."/>
            <person name="Zhang R."/>
            <person name="Sun G."/>
        </authorList>
    </citation>
    <scope>NUCLEOTIDE SEQUENCE [LARGE SCALE GENOMIC DNA]</scope>
    <source>
        <strain evidence="13 14">LNHT1506</strain>
    </source>
</reference>
<evidence type="ECO:0000256" key="4">
    <source>
        <dbReference type="ARBA" id="ARBA00022553"/>
    </source>
</evidence>
<evidence type="ECO:0000256" key="6">
    <source>
        <dbReference type="ARBA" id="ARBA00022741"/>
    </source>
</evidence>
<dbReference type="FunFam" id="1.20.272.10:FF:000005">
    <property type="entry name" value="Replication factor C subunit 1"/>
    <property type="match status" value="1"/>
</dbReference>
<dbReference type="Pfam" id="PF08519">
    <property type="entry name" value="RFC1"/>
    <property type="match status" value="1"/>
</dbReference>
<feature type="compositionally biased region" description="Basic and acidic residues" evidence="11">
    <location>
        <begin position="243"/>
        <end position="253"/>
    </location>
</feature>
<organism evidence="13 14">
    <name type="scientific">Peltaster fructicola</name>
    <dbReference type="NCBI Taxonomy" id="286661"/>
    <lineage>
        <taxon>Eukaryota</taxon>
        <taxon>Fungi</taxon>
        <taxon>Dikarya</taxon>
        <taxon>Ascomycota</taxon>
        <taxon>Pezizomycotina</taxon>
        <taxon>Dothideomycetes</taxon>
        <taxon>Dothideomycetes incertae sedis</taxon>
        <taxon>Peltaster</taxon>
    </lineage>
</organism>
<dbReference type="GO" id="GO:0003689">
    <property type="term" value="F:DNA clamp loader activity"/>
    <property type="evidence" value="ECO:0007669"/>
    <property type="project" value="UniProtKB-UniRule"/>
</dbReference>
<dbReference type="PROSITE" id="PS50172">
    <property type="entry name" value="BRCT"/>
    <property type="match status" value="1"/>
</dbReference>
<dbReference type="SMART" id="SM00292">
    <property type="entry name" value="BRCT"/>
    <property type="match status" value="1"/>
</dbReference>
<comment type="similarity">
    <text evidence="2 10">Belongs to the activator 1 large subunit family.</text>
</comment>
<proteinExistence type="inferred from homology"/>
<dbReference type="GO" id="GO:0016887">
    <property type="term" value="F:ATP hydrolysis activity"/>
    <property type="evidence" value="ECO:0007669"/>
    <property type="project" value="InterPro"/>
</dbReference>
<dbReference type="AlphaFoldDB" id="A0A6H0XQ60"/>
<evidence type="ECO:0000256" key="10">
    <source>
        <dbReference type="PIRNR" id="PIRNR036578"/>
    </source>
</evidence>
<feature type="compositionally biased region" description="Acidic residues" evidence="11">
    <location>
        <begin position="185"/>
        <end position="197"/>
    </location>
</feature>
<keyword evidence="9 10" id="KW-0539">Nucleus</keyword>
<dbReference type="Gene3D" id="3.40.50.300">
    <property type="entry name" value="P-loop containing nucleotide triphosphate hydrolases"/>
    <property type="match status" value="1"/>
</dbReference>
<feature type="compositionally biased region" description="Acidic residues" evidence="11">
    <location>
        <begin position="128"/>
        <end position="141"/>
    </location>
</feature>
<dbReference type="InterPro" id="IPR047854">
    <property type="entry name" value="RFC_lid"/>
</dbReference>
<name>A0A6H0XQ60_9PEZI</name>
<dbReference type="Gene3D" id="1.10.8.60">
    <property type="match status" value="1"/>
</dbReference>
<dbReference type="InterPro" id="IPR001357">
    <property type="entry name" value="BRCT_dom"/>
</dbReference>
<dbReference type="FunFam" id="1.10.8.60:FF:000021">
    <property type="entry name" value="Replication factor C subunit 1"/>
    <property type="match status" value="1"/>
</dbReference>
<feature type="compositionally biased region" description="Basic and acidic residues" evidence="11">
    <location>
        <begin position="394"/>
        <end position="418"/>
    </location>
</feature>
<dbReference type="GO" id="GO:0006281">
    <property type="term" value="P:DNA repair"/>
    <property type="evidence" value="ECO:0007669"/>
    <property type="project" value="InterPro"/>
</dbReference>
<dbReference type="PANTHER" id="PTHR23389">
    <property type="entry name" value="CHROMOSOME TRANSMISSION FIDELITY FACTOR 18"/>
    <property type="match status" value="1"/>
</dbReference>
<evidence type="ECO:0000256" key="2">
    <source>
        <dbReference type="ARBA" id="ARBA00006116"/>
    </source>
</evidence>
<dbReference type="OrthoDB" id="446168at2759"/>
<keyword evidence="8" id="KW-0238">DNA-binding</keyword>
<dbReference type="PIRSF" id="PIRSF036578">
    <property type="entry name" value="RFC1"/>
    <property type="match status" value="1"/>
</dbReference>
<evidence type="ECO:0000256" key="5">
    <source>
        <dbReference type="ARBA" id="ARBA00022705"/>
    </source>
</evidence>
<dbReference type="Pfam" id="PF00004">
    <property type="entry name" value="AAA"/>
    <property type="match status" value="1"/>
</dbReference>
<evidence type="ECO:0000256" key="3">
    <source>
        <dbReference type="ARBA" id="ARBA00020401"/>
    </source>
</evidence>
<protein>
    <recommendedName>
        <fullName evidence="3 10">Replication factor C subunit 1</fullName>
    </recommendedName>
</protein>
<accession>A0A6H0XQ60</accession>
<dbReference type="GO" id="GO:0003677">
    <property type="term" value="F:DNA binding"/>
    <property type="evidence" value="ECO:0007669"/>
    <property type="project" value="UniProtKB-KW"/>
</dbReference>
<dbReference type="PANTHER" id="PTHR23389:SF6">
    <property type="entry name" value="REPLICATION FACTOR C SUBUNIT 1"/>
    <property type="match status" value="1"/>
</dbReference>
<dbReference type="InterPro" id="IPR012178">
    <property type="entry name" value="RFC1"/>
</dbReference>
<keyword evidence="14" id="KW-1185">Reference proteome</keyword>
<dbReference type="Gene3D" id="1.20.272.10">
    <property type="match status" value="1"/>
</dbReference>
<evidence type="ECO:0000313" key="13">
    <source>
        <dbReference type="EMBL" id="QIW96842.1"/>
    </source>
</evidence>
<dbReference type="Proteomes" id="UP000503462">
    <property type="component" value="Chromosome 2"/>
</dbReference>
<dbReference type="GO" id="GO:0005663">
    <property type="term" value="C:DNA replication factor C complex"/>
    <property type="evidence" value="ECO:0007669"/>
    <property type="project" value="InterPro"/>
</dbReference>
<dbReference type="SMART" id="SM00382">
    <property type="entry name" value="AAA"/>
    <property type="match status" value="1"/>
</dbReference>
<comment type="subcellular location">
    <subcellularLocation>
        <location evidence="1 10">Nucleus</location>
    </subcellularLocation>
</comment>
<keyword evidence="4" id="KW-0597">Phosphoprotein</keyword>
<dbReference type="InterPro" id="IPR008921">
    <property type="entry name" value="DNA_pol3_clamp-load_cplx_C"/>
</dbReference>
<evidence type="ECO:0000313" key="14">
    <source>
        <dbReference type="Proteomes" id="UP000503462"/>
    </source>
</evidence>
<sequence length="1020" mass="111670">MGSDIRSFFGGKPAAPPAAAEAEPKATKKRGRASKIVDDDDDDEEEPPAKKAAPTKKAVKAEPVLEDTTADDFFGKGTKPKRSEAVSSKGKVKTESHTAKATPKKSKTTSDTSVKRSSARSRKSTNYDELEVDNFSDDPFEDIAPAVSATQKSKPKTPKKEQAVLKEHTQDIDDDEVADIKADDPDADFVVPDDDEEVVKSKPGKKAASKKNAKDEDEEVVDAPAATKKRTAPVKKAAPAKKQKIEEKQDSAELKAIFDGIPTIEPPPPPPKDGEKPKFVYGAHANSAAPAGALSSSDLPTGEENCLAGLTFVFTGQLATLGREQGQSLVKEYGGKVQAAPSKKTSYVVLGEDAGPKKLQTIKDYSLKVIKEEGLFELIKRLPANGGDSAAAEKQAEKRAKEEDAIRQQAAEMERQERASLAAAAKSKPAASSSKQTSSTAPPAPTKDPNNQLWTVRYAPSQLSQICGNKSQVEKLQRWLRAFPKNQRTHFKMGGADGSGAFRAVMIHGPPGIGKTTAAHLVAKLEGYDVVEQNASDTRSKKLVENGDGSTEASKKKLVLIMDEVDGMSAGDRGGVGALAAVCKKSQIPMILICNDRKLPKMKPFDFVTFDLPFRRPTTDMIRSRIMTIAFREGLKMPVNVINALIEGSGADIRQVVNMISTAKLDAHNMDFDDSKSMSKAWEKHIVLKPWDMVSKILGGGMFNPASKNSLNDKQELYFNDHEFAPLMLQENYLGTKPQRANKYANDPKKSKLATLQLVAQAAESISDGDLIDRMIHGSQQQWSLMPAHAMASFVRPASYVHGSMAGHRTDFTKWLGNNSKTGKLMRFVKEIQGHMRLRTNVDRYELRQTYLPALYARLVVRLAKEGKDVVPDLIEMMDWYYLTRDDWDAILELGVGEADMAKVTIESQNKATFTRLYNQQSHPLPFIKASQIVAPKKSAKIKPDLEEAIDESDEGEMPVDDVEVKEEDDVGELDLSKDKYVKQPKKKKAPAKKAKKGADDDDDVDEKPKKGKGKTKAKK</sequence>
<evidence type="ECO:0000256" key="7">
    <source>
        <dbReference type="ARBA" id="ARBA00022840"/>
    </source>
</evidence>
<dbReference type="Pfam" id="PF00533">
    <property type="entry name" value="BRCT"/>
    <property type="match status" value="1"/>
</dbReference>
<feature type="region of interest" description="Disordered" evidence="11">
    <location>
        <begin position="386"/>
        <end position="452"/>
    </location>
</feature>
<dbReference type="InterPro" id="IPR027417">
    <property type="entry name" value="P-loop_NTPase"/>
</dbReference>
<keyword evidence="6 10" id="KW-0547">Nucleotide-binding</keyword>
<dbReference type="CDD" id="cd00009">
    <property type="entry name" value="AAA"/>
    <property type="match status" value="1"/>
</dbReference>
<evidence type="ECO:0000256" key="1">
    <source>
        <dbReference type="ARBA" id="ARBA00004123"/>
    </source>
</evidence>
<dbReference type="Pfam" id="PF25361">
    <property type="entry name" value="AAA_lid_RFC1"/>
    <property type="match status" value="1"/>
</dbReference>
<evidence type="ECO:0000256" key="9">
    <source>
        <dbReference type="ARBA" id="ARBA00023242"/>
    </source>
</evidence>
<dbReference type="SUPFAM" id="SSF52113">
    <property type="entry name" value="BRCT domain"/>
    <property type="match status" value="1"/>
</dbReference>
<evidence type="ECO:0000256" key="8">
    <source>
        <dbReference type="ARBA" id="ARBA00023125"/>
    </source>
</evidence>
<feature type="compositionally biased region" description="Basic residues" evidence="11">
    <location>
        <begin position="983"/>
        <end position="996"/>
    </location>
</feature>
<dbReference type="FunFam" id="3.40.50.300:FF:000395">
    <property type="entry name" value="Replication factor C subunit 1"/>
    <property type="match status" value="1"/>
</dbReference>
<feature type="compositionally biased region" description="Low complexity" evidence="11">
    <location>
        <begin position="419"/>
        <end position="441"/>
    </location>
</feature>
<evidence type="ECO:0000256" key="11">
    <source>
        <dbReference type="SAM" id="MobiDB-lite"/>
    </source>
</evidence>
<dbReference type="FunFam" id="3.40.50.10190:FF:000001">
    <property type="entry name" value="Replication factor C subunit 1"/>
    <property type="match status" value="1"/>
</dbReference>
<keyword evidence="7 10" id="KW-0067">ATP-binding</keyword>
<feature type="compositionally biased region" description="Basic residues" evidence="11">
    <location>
        <begin position="202"/>
        <end position="211"/>
    </location>
</feature>
<feature type="compositionally biased region" description="Acidic residues" evidence="11">
    <location>
        <begin position="947"/>
        <end position="973"/>
    </location>
</feature>
<dbReference type="SUPFAM" id="SSF52540">
    <property type="entry name" value="P-loop containing nucleoside triphosphate hydrolases"/>
    <property type="match status" value="1"/>
</dbReference>
<feature type="compositionally biased region" description="Basic and acidic residues" evidence="11">
    <location>
        <begin position="158"/>
        <end position="171"/>
    </location>
</feature>
<dbReference type="SUPFAM" id="SSF48019">
    <property type="entry name" value="post-AAA+ oligomerization domain-like"/>
    <property type="match status" value="1"/>
</dbReference>
<evidence type="ECO:0000259" key="12">
    <source>
        <dbReference type="PROSITE" id="PS50172"/>
    </source>
</evidence>
<feature type="domain" description="BRCT" evidence="12">
    <location>
        <begin position="302"/>
        <end position="381"/>
    </location>
</feature>
<dbReference type="InterPro" id="IPR003593">
    <property type="entry name" value="AAA+_ATPase"/>
</dbReference>
<dbReference type="GO" id="GO:0005524">
    <property type="term" value="F:ATP binding"/>
    <property type="evidence" value="ECO:0007669"/>
    <property type="project" value="UniProtKB-UniRule"/>
</dbReference>
<dbReference type="InterPro" id="IPR036420">
    <property type="entry name" value="BRCT_dom_sf"/>
</dbReference>
<dbReference type="InterPro" id="IPR013725">
    <property type="entry name" value="DNA_replication_fac_RFC1_C"/>
</dbReference>
<gene>
    <name evidence="13" type="ORF">AMS68_002360</name>
</gene>
<dbReference type="InterPro" id="IPR003959">
    <property type="entry name" value="ATPase_AAA_core"/>
</dbReference>